<gene>
    <name evidence="1" type="ORF">DQG23_24990</name>
</gene>
<comment type="caution">
    <text evidence="1">The sequence shown here is derived from an EMBL/GenBank/DDBJ whole genome shotgun (WGS) entry which is preliminary data.</text>
</comment>
<sequence length="130" mass="14903">MVPPLFAKRLREWPHRFLQTWKGNGLLPPAPNGETAKIAESFSVETLECSASIKPPDPTNNRLSVDNSDAWFLHCRFLLSFFIIYHAGFEHVNRRMINCHKVVFNAEWQGSGRQAERVAFLLSGMLIFCK</sequence>
<proteinExistence type="predicted"/>
<reference evidence="1 2" key="1">
    <citation type="journal article" date="2009" name="Int. J. Syst. Evol. Microbiol.">
        <title>Paenibacillus contaminans sp. nov., isolated from a contaminated laboratory plate.</title>
        <authorList>
            <person name="Chou J.H."/>
            <person name="Lee J.H."/>
            <person name="Lin M.C."/>
            <person name="Chang P.S."/>
            <person name="Arun A.B."/>
            <person name="Young C.C."/>
            <person name="Chen W.M."/>
        </authorList>
    </citation>
    <scope>NUCLEOTIDE SEQUENCE [LARGE SCALE GENOMIC DNA]</scope>
    <source>
        <strain evidence="1 2">CKOBP-6</strain>
    </source>
</reference>
<protein>
    <submittedName>
        <fullName evidence="1">Uncharacterized protein</fullName>
    </submittedName>
</protein>
<dbReference type="EMBL" id="QMFB01000016">
    <property type="protein sequence ID" value="RAV18561.1"/>
    <property type="molecule type" value="Genomic_DNA"/>
</dbReference>
<organism evidence="1 2">
    <name type="scientific">Paenibacillus contaminans</name>
    <dbReference type="NCBI Taxonomy" id="450362"/>
    <lineage>
        <taxon>Bacteria</taxon>
        <taxon>Bacillati</taxon>
        <taxon>Bacillota</taxon>
        <taxon>Bacilli</taxon>
        <taxon>Bacillales</taxon>
        <taxon>Paenibacillaceae</taxon>
        <taxon>Paenibacillus</taxon>
    </lineage>
</organism>
<keyword evidence="2" id="KW-1185">Reference proteome</keyword>
<evidence type="ECO:0000313" key="2">
    <source>
        <dbReference type="Proteomes" id="UP000250369"/>
    </source>
</evidence>
<dbReference type="AlphaFoldDB" id="A0A329MF17"/>
<evidence type="ECO:0000313" key="1">
    <source>
        <dbReference type="EMBL" id="RAV18561.1"/>
    </source>
</evidence>
<dbReference type="Proteomes" id="UP000250369">
    <property type="component" value="Unassembled WGS sequence"/>
</dbReference>
<accession>A0A329MF17</accession>
<name>A0A329MF17_9BACL</name>